<evidence type="ECO:0000256" key="4">
    <source>
        <dbReference type="ARBA" id="ARBA00022801"/>
    </source>
</evidence>
<dbReference type="InterPro" id="IPR047201">
    <property type="entry name" value="ERI-1_3'hExo-like"/>
</dbReference>
<comment type="catalytic activity">
    <reaction evidence="6">
        <text>2'-phospho-[ligated tRNA] + NAD(+) = mature tRNA + ADP-alpha-D-ribose 1'',2''-cyclic phosphate + nicotinamide</text>
        <dbReference type="Rhea" id="RHEA:23324"/>
        <dbReference type="Rhea" id="RHEA-COMP:11106"/>
        <dbReference type="Rhea" id="RHEA-COMP:11107"/>
        <dbReference type="ChEBI" id="CHEBI:17154"/>
        <dbReference type="ChEBI" id="CHEBI:57540"/>
        <dbReference type="ChEBI" id="CHEBI:76596"/>
        <dbReference type="ChEBI" id="CHEBI:82883"/>
        <dbReference type="ChEBI" id="CHEBI:85027"/>
        <dbReference type="EC" id="2.7.1.160"/>
    </reaction>
</comment>
<keyword evidence="3" id="KW-0540">Nuclease</keyword>
<dbReference type="InterPro" id="IPR042081">
    <property type="entry name" value="RNA_2'-PTrans_C"/>
</dbReference>
<comment type="function">
    <text evidence="1">Catalyzes the last step of tRNA splicing, the transfer of the splice junction 2'-phosphate from ligated tRNA to NAD to produce ADP-ribose 1''-2'' cyclic phosphate.</text>
</comment>
<evidence type="ECO:0000256" key="2">
    <source>
        <dbReference type="ARBA" id="ARBA00012007"/>
    </source>
</evidence>
<protein>
    <recommendedName>
        <fullName evidence="2">2'-phosphotransferase</fullName>
        <ecNumber evidence="2">2.7.1.160</ecNumber>
    </recommendedName>
</protein>
<dbReference type="InterPro" id="IPR012337">
    <property type="entry name" value="RNaseH-like_sf"/>
</dbReference>
<dbReference type="CDD" id="cd06133">
    <property type="entry name" value="ERI-1_3'hExo_like"/>
    <property type="match status" value="1"/>
</dbReference>
<dbReference type="AlphaFoldDB" id="A0AAW0EKN7"/>
<evidence type="ECO:0000256" key="1">
    <source>
        <dbReference type="ARBA" id="ARBA00003343"/>
    </source>
</evidence>
<keyword evidence="5" id="KW-0269">Exonuclease</keyword>
<dbReference type="GO" id="GO:0000175">
    <property type="term" value="F:3'-5'-RNA exonuclease activity"/>
    <property type="evidence" value="ECO:0007669"/>
    <property type="project" value="InterPro"/>
</dbReference>
<name>A0AAW0EKN7_9TRYP</name>
<dbReference type="SUPFAM" id="SSF53098">
    <property type="entry name" value="Ribonuclease H-like"/>
    <property type="match status" value="1"/>
</dbReference>
<dbReference type="PANTHER" id="PTHR23044:SF61">
    <property type="entry name" value="3'-5' EXORIBONUCLEASE 1-RELATED"/>
    <property type="match status" value="1"/>
</dbReference>
<proteinExistence type="predicted"/>
<dbReference type="InterPro" id="IPR002745">
    <property type="entry name" value="Ptrans_KptA/Tpt1"/>
</dbReference>
<keyword evidence="4" id="KW-0378">Hydrolase</keyword>
<dbReference type="GO" id="GO:0000215">
    <property type="term" value="F:tRNA 2'-phosphotransferase activity"/>
    <property type="evidence" value="ECO:0007669"/>
    <property type="project" value="UniProtKB-EC"/>
</dbReference>
<dbReference type="SMART" id="SM00479">
    <property type="entry name" value="EXOIII"/>
    <property type="match status" value="1"/>
</dbReference>
<evidence type="ECO:0000256" key="6">
    <source>
        <dbReference type="ARBA" id="ARBA00047949"/>
    </source>
</evidence>
<dbReference type="SUPFAM" id="SSF56399">
    <property type="entry name" value="ADP-ribosylation"/>
    <property type="match status" value="1"/>
</dbReference>
<organism evidence="9 10">
    <name type="scientific">Novymonas esmeraldas</name>
    <dbReference type="NCBI Taxonomy" id="1808958"/>
    <lineage>
        <taxon>Eukaryota</taxon>
        <taxon>Discoba</taxon>
        <taxon>Euglenozoa</taxon>
        <taxon>Kinetoplastea</taxon>
        <taxon>Metakinetoplastina</taxon>
        <taxon>Trypanosomatida</taxon>
        <taxon>Trypanosomatidae</taxon>
        <taxon>Novymonas</taxon>
    </lineage>
</organism>
<dbReference type="Pfam" id="PF00929">
    <property type="entry name" value="RNase_T"/>
    <property type="match status" value="1"/>
</dbReference>
<evidence type="ECO:0000313" key="9">
    <source>
        <dbReference type="EMBL" id="KAK7194184.1"/>
    </source>
</evidence>
<dbReference type="Pfam" id="PF01885">
    <property type="entry name" value="PTS_2-RNA"/>
    <property type="match status" value="1"/>
</dbReference>
<evidence type="ECO:0000256" key="5">
    <source>
        <dbReference type="ARBA" id="ARBA00022839"/>
    </source>
</evidence>
<accession>A0AAW0EKN7</accession>
<dbReference type="EMBL" id="JAECZO010000032">
    <property type="protein sequence ID" value="KAK7194184.1"/>
    <property type="molecule type" value="Genomic_DNA"/>
</dbReference>
<dbReference type="InterPro" id="IPR013520">
    <property type="entry name" value="Ribonucl_H"/>
</dbReference>
<dbReference type="FunFam" id="3.20.170.30:FF:000002">
    <property type="entry name" value="Phosphotransferase, putative"/>
    <property type="match status" value="1"/>
</dbReference>
<dbReference type="Gene3D" id="1.10.10.970">
    <property type="entry name" value="RNA 2'-phosphotransferase, Tpt1/KptA family, N-terminal domain"/>
    <property type="match status" value="1"/>
</dbReference>
<dbReference type="InterPro" id="IPR036397">
    <property type="entry name" value="RNaseH_sf"/>
</dbReference>
<evidence type="ECO:0000259" key="8">
    <source>
        <dbReference type="SMART" id="SM00479"/>
    </source>
</evidence>
<feature type="region of interest" description="Disordered" evidence="7">
    <location>
        <begin position="1"/>
        <end position="71"/>
    </location>
</feature>
<dbReference type="PANTHER" id="PTHR23044">
    <property type="entry name" value="3'-5' EXONUCLEASE ERI1-RELATED"/>
    <property type="match status" value="1"/>
</dbReference>
<feature type="compositionally biased region" description="Low complexity" evidence="7">
    <location>
        <begin position="41"/>
        <end position="71"/>
    </location>
</feature>
<evidence type="ECO:0000256" key="7">
    <source>
        <dbReference type="SAM" id="MobiDB-lite"/>
    </source>
</evidence>
<dbReference type="Gene3D" id="3.30.420.10">
    <property type="entry name" value="Ribonuclease H-like superfamily/Ribonuclease H"/>
    <property type="match status" value="1"/>
</dbReference>
<comment type="caution">
    <text evidence="9">The sequence shown here is derived from an EMBL/GenBank/DDBJ whole genome shotgun (WGS) entry which is preliminary data.</text>
</comment>
<feature type="domain" description="Exonuclease" evidence="8">
    <location>
        <begin position="80"/>
        <end position="275"/>
    </location>
</feature>
<dbReference type="GO" id="GO:0003676">
    <property type="term" value="F:nucleic acid binding"/>
    <property type="evidence" value="ECO:0007669"/>
    <property type="project" value="InterPro"/>
</dbReference>
<dbReference type="Gene3D" id="3.20.170.30">
    <property type="match status" value="1"/>
</dbReference>
<dbReference type="EC" id="2.7.1.160" evidence="2"/>
<dbReference type="Proteomes" id="UP001430356">
    <property type="component" value="Unassembled WGS sequence"/>
</dbReference>
<evidence type="ECO:0000313" key="10">
    <source>
        <dbReference type="Proteomes" id="UP001430356"/>
    </source>
</evidence>
<gene>
    <name evidence="9" type="ORF">NESM_000332300</name>
</gene>
<feature type="region of interest" description="Disordered" evidence="7">
    <location>
        <begin position="312"/>
        <end position="347"/>
    </location>
</feature>
<reference evidence="9 10" key="1">
    <citation type="journal article" date="2021" name="MBio">
        <title>A New Model Trypanosomatid, Novymonas esmeraldas: Genomic Perception of Its 'Candidatus Pandoraea novymonadis' Endosymbiont.</title>
        <authorList>
            <person name="Zakharova A."/>
            <person name="Saura A."/>
            <person name="Butenko A."/>
            <person name="Podesvova L."/>
            <person name="Warmusova S."/>
            <person name="Kostygov A.Y."/>
            <person name="Nenarokova A."/>
            <person name="Lukes J."/>
            <person name="Opperdoes F.R."/>
            <person name="Yurchenko V."/>
        </authorList>
    </citation>
    <scope>NUCLEOTIDE SEQUENCE [LARGE SCALE GENOMIC DNA]</scope>
    <source>
        <strain evidence="9 10">E262AT.01</strain>
    </source>
</reference>
<dbReference type="InterPro" id="IPR051274">
    <property type="entry name" value="3-5_Exoribonuclease"/>
</dbReference>
<evidence type="ECO:0000256" key="3">
    <source>
        <dbReference type="ARBA" id="ARBA00022722"/>
    </source>
</evidence>
<dbReference type="InterPro" id="IPR042080">
    <property type="entry name" value="RNA_2'-PTrans_N"/>
</dbReference>
<keyword evidence="10" id="KW-1185">Reference proteome</keyword>
<sequence length="592" mass="63739">MPRKPPPGAAREGGWGGMPAAPDAQLDGELVRRILANPSTTAARPSPSQPQQTTAPLSTASGTSATDGSSRTIAPQPFDVFVVLDFEATCEAGRRIAEPEVVELPMILIDARTATPLAEFQRYVRPVKHPVLSAFCTELTGITQEMVSSRDTFPVVYREALQFLAAAGLGDAAPQRSYCVVTCGDWDLKTMLPAQMRVSGRLSIPLSLQRWCNLKVCMAQLRLRQTGGAPAKKPSSMPDMLEVLGLPLQGRHHSGIDDCRNIAAVLCELLKRGHVIDATYSPTPFTRWHAAADAPLPSLETLSSSLADAAVAVPSHTSQDSVNAPPPPPPQPQQRGKQSGVAPSRTAASSLRPYLVVDASRNAVEELLSAGASSTPAGERVFSERELKTVSKFMSTLLRHKALQWRVPITVNGYVLLDDLLRQPQMSRQPPISTAEICQMVRDSDKQRFRLAYGAADGRLYIAAAQGHSMDGVEPDLRALTTAAEVPVAVHGTYWDAWKAIQQCGYLSPMTRQHIHFAKGLVGDAEVISGMRHSAQVLVYLDTAAALADGVALYESSNGVVLTPGVGDTRRLPLTYVAKAVDRRSGRTIYPL</sequence>